<reference evidence="4 5" key="1">
    <citation type="submission" date="2019-10" db="EMBL/GenBank/DDBJ databases">
        <title>Georgenia wutianyii sp. nov. and Georgenia yuyongxinii sp. nov. isolated from plateau pika (Ochotona curzoniae) in the Qinghai-Tibet plateau of China.</title>
        <authorList>
            <person name="Tian Z."/>
        </authorList>
    </citation>
    <scope>NUCLEOTIDE SEQUENCE [LARGE SCALE GENOMIC DNA]</scope>
    <source>
        <strain evidence="4 5">JCM 19765</strain>
    </source>
</reference>
<evidence type="ECO:0000256" key="2">
    <source>
        <dbReference type="ARBA" id="ARBA00022448"/>
    </source>
</evidence>
<evidence type="ECO:0000313" key="4">
    <source>
        <dbReference type="EMBL" id="MPV38149.1"/>
    </source>
</evidence>
<dbReference type="Gene3D" id="3.40.190.10">
    <property type="entry name" value="Periplasmic binding protein-like II"/>
    <property type="match status" value="2"/>
</dbReference>
<dbReference type="InterPro" id="IPR050490">
    <property type="entry name" value="Bact_solute-bd_prot1"/>
</dbReference>
<proteinExistence type="inferred from homology"/>
<evidence type="ECO:0000313" key="5">
    <source>
        <dbReference type="Proteomes" id="UP000437709"/>
    </source>
</evidence>
<dbReference type="SUPFAM" id="SSF53850">
    <property type="entry name" value="Periplasmic binding protein-like II"/>
    <property type="match status" value="1"/>
</dbReference>
<sequence length="435" mass="47118">MHIRPGRRAAALAAIGAASLVLAACSDSGADSGSGEESTEFTYWSMWKEGEPMQVVMAQAIEDFEAETGITVDAQWQGRDNVQRTVPTLSTRTGPDLVDGSYVKLFPAIVASGQALGLDEAWTAESEGGTLEEVVPARYLETIDIELEDGQPWMVPYTITSDAVWFDAASHPDLVESPPQTWDDFIGLLDSLEADGQTPIALDGDIPGYNAYWFTTLLLRNSGPGSLHAIAADETGESWKDPAVLDAAEKVQQLVDGGYFVDGYDASKFPTHQQEWAAGDAALLFMGTWAPMETQTYASEGFDFASMPFPLTSGDHNSARADFNGFVVPRNADNADAAQKFAAFYLQEKYQALAAEGGQLPVREDVEPPAEQAGVWAHLQEADSFHQQNDGVAFPGYNDKVFWAINDELVLGKIDAQEFVDKMAAATAEYWAEQG</sequence>
<evidence type="ECO:0000256" key="1">
    <source>
        <dbReference type="ARBA" id="ARBA00008520"/>
    </source>
</evidence>
<dbReference type="PANTHER" id="PTHR43649:SF29">
    <property type="entry name" value="OSMOPROTECTIVE COMPOUNDS-BINDING PROTEIN GGTB"/>
    <property type="match status" value="1"/>
</dbReference>
<name>A0A6N7EJ10_9MICO</name>
<keyword evidence="3" id="KW-0732">Signal</keyword>
<dbReference type="OrthoDB" id="8663148at2"/>
<dbReference type="PANTHER" id="PTHR43649">
    <property type="entry name" value="ARABINOSE-BINDING PROTEIN-RELATED"/>
    <property type="match status" value="1"/>
</dbReference>
<keyword evidence="5" id="KW-1185">Reference proteome</keyword>
<comment type="similarity">
    <text evidence="1">Belongs to the bacterial solute-binding protein 1 family.</text>
</comment>
<comment type="caution">
    <text evidence="4">The sequence shown here is derived from an EMBL/GenBank/DDBJ whole genome shotgun (WGS) entry which is preliminary data.</text>
</comment>
<dbReference type="Proteomes" id="UP000437709">
    <property type="component" value="Unassembled WGS sequence"/>
</dbReference>
<dbReference type="PROSITE" id="PS51257">
    <property type="entry name" value="PROKAR_LIPOPROTEIN"/>
    <property type="match status" value="1"/>
</dbReference>
<feature type="chain" id="PRO_5038687523" evidence="3">
    <location>
        <begin position="24"/>
        <end position="435"/>
    </location>
</feature>
<dbReference type="AlphaFoldDB" id="A0A6N7EJ10"/>
<organism evidence="4 5">
    <name type="scientific">Georgenia subflava</name>
    <dbReference type="NCBI Taxonomy" id="1622177"/>
    <lineage>
        <taxon>Bacteria</taxon>
        <taxon>Bacillati</taxon>
        <taxon>Actinomycetota</taxon>
        <taxon>Actinomycetes</taxon>
        <taxon>Micrococcales</taxon>
        <taxon>Bogoriellaceae</taxon>
        <taxon>Georgenia</taxon>
    </lineage>
</organism>
<feature type="signal peptide" evidence="3">
    <location>
        <begin position="1"/>
        <end position="23"/>
    </location>
</feature>
<dbReference type="EMBL" id="WHPC01000065">
    <property type="protein sequence ID" value="MPV38149.1"/>
    <property type="molecule type" value="Genomic_DNA"/>
</dbReference>
<dbReference type="Pfam" id="PF01547">
    <property type="entry name" value="SBP_bac_1"/>
    <property type="match status" value="1"/>
</dbReference>
<evidence type="ECO:0000256" key="3">
    <source>
        <dbReference type="SAM" id="SignalP"/>
    </source>
</evidence>
<keyword evidence="2" id="KW-0813">Transport</keyword>
<dbReference type="InterPro" id="IPR006059">
    <property type="entry name" value="SBP"/>
</dbReference>
<gene>
    <name evidence="4" type="ORF">GB881_14035</name>
</gene>
<protein>
    <submittedName>
        <fullName evidence="4">Extracellular solute-binding protein</fullName>
    </submittedName>
</protein>
<accession>A0A6N7EJ10</accession>